<dbReference type="SUPFAM" id="SSF46785">
    <property type="entry name" value="Winged helix' DNA-binding domain"/>
    <property type="match status" value="1"/>
</dbReference>
<dbReference type="SUPFAM" id="SSF74788">
    <property type="entry name" value="Cullin repeat-like"/>
    <property type="match status" value="1"/>
</dbReference>
<evidence type="ECO:0000256" key="3">
    <source>
        <dbReference type="ARBA" id="ARBA00022843"/>
    </source>
</evidence>
<dbReference type="OrthoDB" id="27073at2759"/>
<evidence type="ECO:0000256" key="4">
    <source>
        <dbReference type="PROSITE-ProRule" id="PRU00330"/>
    </source>
</evidence>
<keyword evidence="2" id="KW-1017">Isopeptide bond</keyword>
<sequence>MDFAKTWSSLESSFRQIHTKETSEISFEELYRGAYRLVLRKKGEELYHRVVKFEEKWLSLDVRAQVVTLVSPELVAASNSTSIVERRFAGERFLKGVKQQWSNHEACMVMLSDVLLYLDRVYCIDKSIPTVYSIGMRLFRDEILKCPVASAAANDGTDQTILTLVIQTMLDHIKMEREGDVIDKTLLKSCTHMLEGMHIDNIETDEYRLYNYRFEPHFLQASRDFYAAESERMLRDSDAGAYCRQAKKRLVEEIDRCKSTLSEATMGRIERVVLGELIEQKLPELILMDTGVVYMIDNDRLEELGLIYELSGKVDDDKKELVKAVQSRIVELGKEINQTAMSPNANTDGNTLVQQTAAAIRWVEDVLSLKDKFDNIWAQAFNKDPRMQTEMTKSFTEFINMINFNRGSEYISLFIDQNMKKDMKDKSDAEVDSVLDKAITLLRFILDKDMFERYYKRHLSKRLLLGRSISLDVEKQMIGKMKIELGNTFTTKIEAMFRDMTTSTELTSSFRHHMSEIRANDPEMSARPIDLTVNILTSQVWPQELANNSNEDYEHRTIIYPYDIRKLTEYFTLFYAGKHNGRKLTWQPAMGTADIKARFPTKDASKDRVHDLNVSTYAMIILYLFNELPAGESLSFEDIQSRTNIPEGDLVRNLQSLACASRTRILLKSPASKDVNPTDKFTFNVGFKSNYTRIKVNVVASGNRVETDRERLKTEQKNDESRSFMCEAAIVRIMKQRKRLSHQQLLSETLAQLTHFKPDVAMIKARIETLIEREYLQRDERDSTMYEYLA</sequence>
<dbReference type="Pfam" id="PF00888">
    <property type="entry name" value="Cullin"/>
    <property type="match status" value="1"/>
</dbReference>
<name>A0A6A6UGS5_9PEZI</name>
<dbReference type="FunFam" id="1.20.1310.10:FF:000036">
    <property type="entry name" value="SCF ubiquitin ligase subunit CulC, putative"/>
    <property type="match status" value="1"/>
</dbReference>
<dbReference type="InterPro" id="IPR016159">
    <property type="entry name" value="Cullin_repeat-like_dom_sf"/>
</dbReference>
<dbReference type="FunFam" id="1.20.1310.10:FF:000001">
    <property type="entry name" value="Cullin 3"/>
    <property type="match status" value="1"/>
</dbReference>
<dbReference type="FunFam" id="1.10.10.10:FF:000014">
    <property type="entry name" value="Cullin 1"/>
    <property type="match status" value="1"/>
</dbReference>
<dbReference type="FunFam" id="3.30.230.130:FF:000011">
    <property type="entry name" value="SCF ubiquitin ligase subunit CulC, putative"/>
    <property type="match status" value="1"/>
</dbReference>
<dbReference type="InterPro" id="IPR045093">
    <property type="entry name" value="Cullin"/>
</dbReference>
<dbReference type="SMART" id="SM00884">
    <property type="entry name" value="Cullin_Nedd8"/>
    <property type="match status" value="1"/>
</dbReference>
<proteinExistence type="inferred from homology"/>
<dbReference type="AlphaFoldDB" id="A0A6A6UGS5"/>
<keyword evidence="3" id="KW-0832">Ubl conjugation</keyword>
<dbReference type="EMBL" id="MU004233">
    <property type="protein sequence ID" value="KAF2670876.1"/>
    <property type="molecule type" value="Genomic_DNA"/>
</dbReference>
<dbReference type="InterPro" id="IPR016157">
    <property type="entry name" value="Cullin_CS"/>
</dbReference>
<evidence type="ECO:0000313" key="8">
    <source>
        <dbReference type="Proteomes" id="UP000799302"/>
    </source>
</evidence>
<dbReference type="Pfam" id="PF10557">
    <property type="entry name" value="Cullin_Nedd8"/>
    <property type="match status" value="1"/>
</dbReference>
<dbReference type="InterPro" id="IPR036388">
    <property type="entry name" value="WH-like_DNA-bd_sf"/>
</dbReference>
<dbReference type="InterPro" id="IPR059120">
    <property type="entry name" value="Cullin-like_AB"/>
</dbReference>
<reference evidence="7" key="1">
    <citation type="journal article" date="2020" name="Stud. Mycol.">
        <title>101 Dothideomycetes genomes: a test case for predicting lifestyles and emergence of pathogens.</title>
        <authorList>
            <person name="Haridas S."/>
            <person name="Albert R."/>
            <person name="Binder M."/>
            <person name="Bloem J."/>
            <person name="Labutti K."/>
            <person name="Salamov A."/>
            <person name="Andreopoulos B."/>
            <person name="Baker S."/>
            <person name="Barry K."/>
            <person name="Bills G."/>
            <person name="Bluhm B."/>
            <person name="Cannon C."/>
            <person name="Castanera R."/>
            <person name="Culley D."/>
            <person name="Daum C."/>
            <person name="Ezra D."/>
            <person name="Gonzalez J."/>
            <person name="Henrissat B."/>
            <person name="Kuo A."/>
            <person name="Liang C."/>
            <person name="Lipzen A."/>
            <person name="Lutzoni F."/>
            <person name="Magnuson J."/>
            <person name="Mondo S."/>
            <person name="Nolan M."/>
            <person name="Ohm R."/>
            <person name="Pangilinan J."/>
            <person name="Park H.-J."/>
            <person name="Ramirez L."/>
            <person name="Alfaro M."/>
            <person name="Sun H."/>
            <person name="Tritt A."/>
            <person name="Yoshinaga Y."/>
            <person name="Zwiers L.-H."/>
            <person name="Turgeon B."/>
            <person name="Goodwin S."/>
            <person name="Spatafora J."/>
            <person name="Crous P."/>
            <person name="Grigoriev I."/>
        </authorList>
    </citation>
    <scope>NUCLEOTIDE SEQUENCE</scope>
    <source>
        <strain evidence="7">CBS 115976</strain>
    </source>
</reference>
<dbReference type="SMART" id="SM00182">
    <property type="entry name" value="CULLIN"/>
    <property type="match status" value="1"/>
</dbReference>
<dbReference type="Gene3D" id="1.20.1310.10">
    <property type="entry name" value="Cullin Repeats"/>
    <property type="match status" value="4"/>
</dbReference>
<dbReference type="GO" id="GO:0031625">
    <property type="term" value="F:ubiquitin protein ligase binding"/>
    <property type="evidence" value="ECO:0007669"/>
    <property type="project" value="InterPro"/>
</dbReference>
<protein>
    <submittedName>
        <fullName evidence="7">Cullin-domain-containing protein</fullName>
    </submittedName>
</protein>
<dbReference type="PANTHER" id="PTHR11932">
    <property type="entry name" value="CULLIN"/>
    <property type="match status" value="1"/>
</dbReference>
<dbReference type="FunFam" id="1.20.1310.10:FF:000061">
    <property type="entry name" value="Related to cullulin 3"/>
    <property type="match status" value="1"/>
</dbReference>
<evidence type="ECO:0000313" key="7">
    <source>
        <dbReference type="EMBL" id="KAF2670876.1"/>
    </source>
</evidence>
<keyword evidence="8" id="KW-1185">Reference proteome</keyword>
<dbReference type="FunFam" id="1.20.1310.10:FF:000002">
    <property type="entry name" value="cullin-3 isoform X1"/>
    <property type="match status" value="1"/>
</dbReference>
<dbReference type="InterPro" id="IPR001373">
    <property type="entry name" value="Cullin_N"/>
</dbReference>
<evidence type="ECO:0000256" key="1">
    <source>
        <dbReference type="ARBA" id="ARBA00006019"/>
    </source>
</evidence>
<organism evidence="7 8">
    <name type="scientific">Microthyrium microscopicum</name>
    <dbReference type="NCBI Taxonomy" id="703497"/>
    <lineage>
        <taxon>Eukaryota</taxon>
        <taxon>Fungi</taxon>
        <taxon>Dikarya</taxon>
        <taxon>Ascomycota</taxon>
        <taxon>Pezizomycotina</taxon>
        <taxon>Dothideomycetes</taxon>
        <taxon>Dothideomycetes incertae sedis</taxon>
        <taxon>Microthyriales</taxon>
        <taxon>Microthyriaceae</taxon>
        <taxon>Microthyrium</taxon>
    </lineage>
</organism>
<dbReference type="Proteomes" id="UP000799302">
    <property type="component" value="Unassembled WGS sequence"/>
</dbReference>
<evidence type="ECO:0000259" key="6">
    <source>
        <dbReference type="PROSITE" id="PS50069"/>
    </source>
</evidence>
<feature type="domain" description="Cullin family profile" evidence="6">
    <location>
        <begin position="406"/>
        <end position="658"/>
    </location>
</feature>
<dbReference type="InterPro" id="IPR036390">
    <property type="entry name" value="WH_DNA-bd_sf"/>
</dbReference>
<dbReference type="InterPro" id="IPR019559">
    <property type="entry name" value="Cullin_neddylation_domain"/>
</dbReference>
<evidence type="ECO:0000256" key="5">
    <source>
        <dbReference type="RuleBase" id="RU003829"/>
    </source>
</evidence>
<dbReference type="Gene3D" id="3.30.230.130">
    <property type="entry name" value="Cullin, Chain C, Domain 2"/>
    <property type="match status" value="1"/>
</dbReference>
<dbReference type="InterPro" id="IPR016158">
    <property type="entry name" value="Cullin_homology"/>
</dbReference>
<comment type="similarity">
    <text evidence="1 4 5">Belongs to the cullin family.</text>
</comment>
<dbReference type="SUPFAM" id="SSF75632">
    <property type="entry name" value="Cullin homology domain"/>
    <property type="match status" value="1"/>
</dbReference>
<evidence type="ECO:0000256" key="2">
    <source>
        <dbReference type="ARBA" id="ARBA00022499"/>
    </source>
</evidence>
<accession>A0A6A6UGS5</accession>
<dbReference type="Pfam" id="PF26557">
    <property type="entry name" value="Cullin_AB"/>
    <property type="match status" value="1"/>
</dbReference>
<gene>
    <name evidence="7" type="ORF">BT63DRAFT_432179</name>
</gene>
<dbReference type="GO" id="GO:0031461">
    <property type="term" value="C:cullin-RING ubiquitin ligase complex"/>
    <property type="evidence" value="ECO:0007669"/>
    <property type="project" value="InterPro"/>
</dbReference>
<dbReference type="GO" id="GO:0006511">
    <property type="term" value="P:ubiquitin-dependent protein catabolic process"/>
    <property type="evidence" value="ECO:0007669"/>
    <property type="project" value="InterPro"/>
</dbReference>
<dbReference type="PROSITE" id="PS50069">
    <property type="entry name" value="CULLIN_2"/>
    <property type="match status" value="1"/>
</dbReference>
<dbReference type="PROSITE" id="PS01256">
    <property type="entry name" value="CULLIN_1"/>
    <property type="match status" value="1"/>
</dbReference>
<dbReference type="InterPro" id="IPR036317">
    <property type="entry name" value="Cullin_homology_sf"/>
</dbReference>
<dbReference type="Gene3D" id="1.10.10.10">
    <property type="entry name" value="Winged helix-like DNA-binding domain superfamily/Winged helix DNA-binding domain"/>
    <property type="match status" value="1"/>
</dbReference>